<reference evidence="3 4" key="1">
    <citation type="submission" date="2023-12" db="EMBL/GenBank/DDBJ databases">
        <title>Denitrificimonas halotolerans sp. nov.,a novel species isolated from landfill leachate.</title>
        <authorList>
            <person name="Wang S."/>
        </authorList>
    </citation>
    <scope>NUCLEOTIDE SEQUENCE [LARGE SCALE GENOMIC DNA]</scope>
    <source>
        <strain evidence="3 4">JX-1</strain>
    </source>
</reference>
<dbReference type="Gene3D" id="3.10.540.10">
    <property type="entry name" value="duf1285 like domain"/>
    <property type="match status" value="1"/>
</dbReference>
<dbReference type="InterPro" id="IPR023361">
    <property type="entry name" value="DUF1285_beta_roll_sf"/>
</dbReference>
<name>A0ABU5GQ22_9GAMM</name>
<dbReference type="Gene3D" id="2.30.270.10">
    <property type="entry name" value="duf1285 protein"/>
    <property type="match status" value="1"/>
</dbReference>
<accession>A0ABU5GQ22</accession>
<evidence type="ECO:0000259" key="2">
    <source>
        <dbReference type="Pfam" id="PF21028"/>
    </source>
</evidence>
<evidence type="ECO:0000313" key="4">
    <source>
        <dbReference type="Proteomes" id="UP001294570"/>
    </source>
</evidence>
<feature type="domain" description="DUF1285" evidence="1">
    <location>
        <begin position="25"/>
        <end position="87"/>
    </location>
</feature>
<dbReference type="Proteomes" id="UP001294570">
    <property type="component" value="Unassembled WGS sequence"/>
</dbReference>
<dbReference type="InterPro" id="IPR048342">
    <property type="entry name" value="DUF1285_C"/>
</dbReference>
<feature type="domain" description="DUF1285" evidence="2">
    <location>
        <begin position="88"/>
        <end position="182"/>
    </location>
</feature>
<dbReference type="InterPro" id="IPR048341">
    <property type="entry name" value="DUF1285_N"/>
</dbReference>
<dbReference type="EMBL" id="JAXIVU010000005">
    <property type="protein sequence ID" value="MDY7219093.1"/>
    <property type="molecule type" value="Genomic_DNA"/>
</dbReference>
<evidence type="ECO:0000313" key="3">
    <source>
        <dbReference type="EMBL" id="MDY7219093.1"/>
    </source>
</evidence>
<organism evidence="3 4">
    <name type="scientific">Denitrificimonas halotolerans</name>
    <dbReference type="NCBI Taxonomy" id="3098930"/>
    <lineage>
        <taxon>Bacteria</taxon>
        <taxon>Pseudomonadati</taxon>
        <taxon>Pseudomonadota</taxon>
        <taxon>Gammaproteobacteria</taxon>
        <taxon>Pseudomonadales</taxon>
        <taxon>Pseudomonadaceae</taxon>
        <taxon>Denitrificimonas</taxon>
    </lineage>
</organism>
<comment type="caution">
    <text evidence="3">The sequence shown here is derived from an EMBL/GenBank/DDBJ whole genome shotgun (WGS) entry which is preliminary data.</text>
</comment>
<sequence length="185" mass="21169">MQNLEHADILERLAQTAERLSYNANWNPSHEGDSEMRIARNGRWYHQGGEIKRVGLIKLFSRLLRREGDRYFLVTPVEKLSIEVEDAPFVSINIEFQGEGDEQVVYVTTNLDDTLCIGDQHPLVVTIDPQTQEPSPYVSIGASLSVLLQRSDFYQLVERAEKREIDGRKVLGVLSQGRFYILGDY</sequence>
<dbReference type="InterPro" id="IPR010707">
    <property type="entry name" value="DUF1285"/>
</dbReference>
<gene>
    <name evidence="3" type="ORF">TOI97_05855</name>
</gene>
<keyword evidence="4" id="KW-1185">Reference proteome</keyword>
<dbReference type="Pfam" id="PF06938">
    <property type="entry name" value="DUF1285_N"/>
    <property type="match status" value="1"/>
</dbReference>
<dbReference type="Pfam" id="PF21028">
    <property type="entry name" value="DUF1285_C"/>
    <property type="match status" value="1"/>
</dbReference>
<dbReference type="RefSeq" id="WP_321553185.1">
    <property type="nucleotide sequence ID" value="NZ_JAXIVU010000005.1"/>
</dbReference>
<dbReference type="PIRSF" id="PIRSF029557">
    <property type="entry name" value="UCP029557"/>
    <property type="match status" value="1"/>
</dbReference>
<evidence type="ECO:0000259" key="1">
    <source>
        <dbReference type="Pfam" id="PF06938"/>
    </source>
</evidence>
<protein>
    <submittedName>
        <fullName evidence="3">DUF1285 domain-containing protein</fullName>
    </submittedName>
</protein>
<proteinExistence type="predicted"/>